<protein>
    <recommendedName>
        <fullName evidence="4">Neocarzinostatin family protein</fullName>
    </recommendedName>
</protein>
<accession>A0A1H2UVH2</accession>
<dbReference type="EMBL" id="FNON01000001">
    <property type="protein sequence ID" value="SDW60065.1"/>
    <property type="molecule type" value="Genomic_DNA"/>
</dbReference>
<evidence type="ECO:0000313" key="2">
    <source>
        <dbReference type="EMBL" id="SDW60065.1"/>
    </source>
</evidence>
<dbReference type="Proteomes" id="UP000199515">
    <property type="component" value="Unassembled WGS sequence"/>
</dbReference>
<keyword evidence="1" id="KW-0732">Signal</keyword>
<evidence type="ECO:0008006" key="4">
    <source>
        <dbReference type="Google" id="ProtNLM"/>
    </source>
</evidence>
<evidence type="ECO:0000256" key="1">
    <source>
        <dbReference type="SAM" id="SignalP"/>
    </source>
</evidence>
<name>A0A1H2UVH2_9PSEU</name>
<proteinExistence type="predicted"/>
<organism evidence="2 3">
    <name type="scientific">Amycolatopsis xylanica</name>
    <dbReference type="NCBI Taxonomy" id="589385"/>
    <lineage>
        <taxon>Bacteria</taxon>
        <taxon>Bacillati</taxon>
        <taxon>Actinomycetota</taxon>
        <taxon>Actinomycetes</taxon>
        <taxon>Pseudonocardiales</taxon>
        <taxon>Pseudonocardiaceae</taxon>
        <taxon>Amycolatopsis</taxon>
    </lineage>
</organism>
<gene>
    <name evidence="2" type="ORF">SAMN05421504_1011015</name>
</gene>
<evidence type="ECO:0000313" key="3">
    <source>
        <dbReference type="Proteomes" id="UP000199515"/>
    </source>
</evidence>
<dbReference type="STRING" id="589385.SAMN05421504_1011015"/>
<feature type="signal peptide" evidence="1">
    <location>
        <begin position="1"/>
        <end position="43"/>
    </location>
</feature>
<keyword evidence="3" id="KW-1185">Reference proteome</keyword>
<sequence>MAQKGFRKPFYGFGMPISGKPRIALTAAITMAALVSTAGPAAAAASLTIDETAGVFGWPDGILRVTGTATCAAPGGAATVSMTALQVVPHMASAAGSTTITCAAQAVPWAVTFGSPGTYCGIKPTPDYCFAGGSVATAIGKLLKAGVQEASALKVVHT</sequence>
<reference evidence="2 3" key="1">
    <citation type="submission" date="2016-10" db="EMBL/GenBank/DDBJ databases">
        <authorList>
            <person name="de Groot N.N."/>
        </authorList>
    </citation>
    <scope>NUCLEOTIDE SEQUENCE [LARGE SCALE GENOMIC DNA]</scope>
    <source>
        <strain evidence="2 3">CPCC 202699</strain>
    </source>
</reference>
<dbReference type="AlphaFoldDB" id="A0A1H2UVH2"/>
<feature type="chain" id="PRO_5011524370" description="Neocarzinostatin family protein" evidence="1">
    <location>
        <begin position="44"/>
        <end position="158"/>
    </location>
</feature>